<dbReference type="GO" id="GO:0034256">
    <property type="term" value="F:chlorophyll(ide) b reductase activity"/>
    <property type="evidence" value="ECO:0007669"/>
    <property type="project" value="TreeGrafter"/>
</dbReference>
<dbReference type="GO" id="GO:0010304">
    <property type="term" value="P:PSII associated light-harvesting complex II catabolic process"/>
    <property type="evidence" value="ECO:0007669"/>
    <property type="project" value="TreeGrafter"/>
</dbReference>
<keyword evidence="2" id="KW-1185">Reference proteome</keyword>
<dbReference type="PANTHER" id="PTHR24314">
    <property type="entry name" value="NON-SPECIFIC LIPID TRANSFER PROTEIN-RELATED"/>
    <property type="match status" value="1"/>
</dbReference>
<dbReference type="EMBL" id="SWDB01000010">
    <property type="protein sequence ID" value="TKB46048.1"/>
    <property type="molecule type" value="Genomic_DNA"/>
</dbReference>
<dbReference type="CDD" id="cd05233">
    <property type="entry name" value="SDR_c"/>
    <property type="match status" value="1"/>
</dbReference>
<dbReference type="PANTHER" id="PTHR24314:SF21">
    <property type="entry name" value="CHLOROPHYLL(IDE) B REDUCTASE NYC1, CHLOROPLASTIC-RELATED"/>
    <property type="match status" value="1"/>
</dbReference>
<protein>
    <submittedName>
        <fullName evidence="1">SDR family oxidoreductase</fullName>
    </submittedName>
</protein>
<organism evidence="1 2">
    <name type="scientific">Thalassotalea mangrovi</name>
    <dbReference type="NCBI Taxonomy" id="2572245"/>
    <lineage>
        <taxon>Bacteria</taxon>
        <taxon>Pseudomonadati</taxon>
        <taxon>Pseudomonadota</taxon>
        <taxon>Gammaproteobacteria</taxon>
        <taxon>Alteromonadales</taxon>
        <taxon>Colwelliaceae</taxon>
        <taxon>Thalassotalea</taxon>
    </lineage>
</organism>
<dbReference type="InterPro" id="IPR052625">
    <property type="entry name" value="Chl_b_Red"/>
</dbReference>
<dbReference type="Gene3D" id="3.40.50.720">
    <property type="entry name" value="NAD(P)-binding Rossmann-like Domain"/>
    <property type="match status" value="1"/>
</dbReference>
<reference evidence="1 2" key="1">
    <citation type="submission" date="2019-04" db="EMBL/GenBank/DDBJ databases">
        <title>Thalassotalea guangxiensis sp. nov., isolated from sediment of the coastal wetland.</title>
        <authorList>
            <person name="Zheng S."/>
            <person name="Zhang D."/>
        </authorList>
    </citation>
    <scope>NUCLEOTIDE SEQUENCE [LARGE SCALE GENOMIC DNA]</scope>
    <source>
        <strain evidence="1 2">ZS-4</strain>
    </source>
</reference>
<evidence type="ECO:0000313" key="1">
    <source>
        <dbReference type="EMBL" id="TKB46048.1"/>
    </source>
</evidence>
<sequence length="267" mass="29004">MKSVIITGSTRGIGLGLAENFLKRDCRVIVSSRKQQDVDNTVATLARQYGEDKVSGITCDITKIEDLEALWQHGISCYDSVDIWINNAGMSIKRCPLEEQSANDLMTIVNTNLTGLILASKVALAGMKRQGHGQIWNMEGFGSNGAVQPGMAAYGATKRAVNYLIKSLQKEVKGTQVQVNTLSPGIVVTDLLIGDYDTSSPEWKKAKKIFNILGDKVETVTPWLVDGILNASKSGSKVIWLTGGKAFSRFLTAGFNKRDLFTDIEGA</sequence>
<dbReference type="InterPro" id="IPR036291">
    <property type="entry name" value="NAD(P)-bd_dom_sf"/>
</dbReference>
<dbReference type="OrthoDB" id="9810734at2"/>
<dbReference type="Pfam" id="PF00106">
    <property type="entry name" value="adh_short"/>
    <property type="match status" value="1"/>
</dbReference>
<dbReference type="Proteomes" id="UP000307999">
    <property type="component" value="Unassembled WGS sequence"/>
</dbReference>
<dbReference type="AlphaFoldDB" id="A0A4U1B6H4"/>
<name>A0A4U1B6H4_9GAMM</name>
<dbReference type="InterPro" id="IPR002347">
    <property type="entry name" value="SDR_fam"/>
</dbReference>
<proteinExistence type="predicted"/>
<accession>A0A4U1B6H4</accession>
<evidence type="ECO:0000313" key="2">
    <source>
        <dbReference type="Proteomes" id="UP000307999"/>
    </source>
</evidence>
<dbReference type="GO" id="GO:0015996">
    <property type="term" value="P:chlorophyll catabolic process"/>
    <property type="evidence" value="ECO:0007669"/>
    <property type="project" value="TreeGrafter"/>
</dbReference>
<dbReference type="SUPFAM" id="SSF51735">
    <property type="entry name" value="NAD(P)-binding Rossmann-fold domains"/>
    <property type="match status" value="1"/>
</dbReference>
<gene>
    <name evidence="1" type="ORF">E8M12_05315</name>
</gene>
<dbReference type="PRINTS" id="PR00081">
    <property type="entry name" value="GDHRDH"/>
</dbReference>
<dbReference type="RefSeq" id="WP_136735056.1">
    <property type="nucleotide sequence ID" value="NZ_SWDB01000010.1"/>
</dbReference>
<comment type="caution">
    <text evidence="1">The sequence shown here is derived from an EMBL/GenBank/DDBJ whole genome shotgun (WGS) entry which is preliminary data.</text>
</comment>